<evidence type="ECO:0000256" key="3">
    <source>
        <dbReference type="ARBA" id="ARBA00022989"/>
    </source>
</evidence>
<dbReference type="GO" id="GO:0022857">
    <property type="term" value="F:transmembrane transporter activity"/>
    <property type="evidence" value="ECO:0007669"/>
    <property type="project" value="InterPro"/>
</dbReference>
<dbReference type="EMBL" id="PDXA01000018">
    <property type="protein sequence ID" value="RYN50266.1"/>
    <property type="molecule type" value="Genomic_DNA"/>
</dbReference>
<organism evidence="8 9">
    <name type="scientific">Alternaria tenuissima</name>
    <dbReference type="NCBI Taxonomy" id="119927"/>
    <lineage>
        <taxon>Eukaryota</taxon>
        <taxon>Fungi</taxon>
        <taxon>Dikarya</taxon>
        <taxon>Ascomycota</taxon>
        <taxon>Pezizomycotina</taxon>
        <taxon>Dothideomycetes</taxon>
        <taxon>Pleosporomycetidae</taxon>
        <taxon>Pleosporales</taxon>
        <taxon>Pleosporineae</taxon>
        <taxon>Pleosporaceae</taxon>
        <taxon>Alternaria</taxon>
        <taxon>Alternaria sect. Alternaria</taxon>
        <taxon>Alternaria alternata complex</taxon>
    </lineage>
</organism>
<feature type="transmembrane region" description="Helical" evidence="6">
    <location>
        <begin position="468"/>
        <end position="490"/>
    </location>
</feature>
<feature type="transmembrane region" description="Helical" evidence="6">
    <location>
        <begin position="432"/>
        <end position="456"/>
    </location>
</feature>
<feature type="region of interest" description="Disordered" evidence="5">
    <location>
        <begin position="246"/>
        <end position="282"/>
    </location>
</feature>
<feature type="transmembrane region" description="Helical" evidence="6">
    <location>
        <begin position="181"/>
        <end position="199"/>
    </location>
</feature>
<dbReference type="PANTHER" id="PTHR23502">
    <property type="entry name" value="MAJOR FACILITATOR SUPERFAMILY"/>
    <property type="match status" value="1"/>
</dbReference>
<feature type="transmembrane region" description="Helical" evidence="6">
    <location>
        <begin position="363"/>
        <end position="384"/>
    </location>
</feature>
<dbReference type="SUPFAM" id="SSF103473">
    <property type="entry name" value="MFS general substrate transporter"/>
    <property type="match status" value="1"/>
</dbReference>
<feature type="transmembrane region" description="Helical" evidence="6">
    <location>
        <begin position="151"/>
        <end position="174"/>
    </location>
</feature>
<dbReference type="PANTHER" id="PTHR23502:SF50">
    <property type="entry name" value="TRANSPORTER, PUTATIVE (AFU_ORTHOLOGUE AFUA_5G00430)-RELATED"/>
    <property type="match status" value="1"/>
</dbReference>
<keyword evidence="4 6" id="KW-0472">Membrane</keyword>
<comment type="caution">
    <text evidence="8">The sequence shown here is derived from an EMBL/GenBank/DDBJ whole genome shotgun (WGS) entry which is preliminary data.</text>
</comment>
<evidence type="ECO:0000313" key="8">
    <source>
        <dbReference type="EMBL" id="RYN50266.1"/>
    </source>
</evidence>
<dbReference type="Pfam" id="PF07690">
    <property type="entry name" value="MFS_1"/>
    <property type="match status" value="1"/>
</dbReference>
<dbReference type="PROSITE" id="PS50850">
    <property type="entry name" value="MFS"/>
    <property type="match status" value="1"/>
</dbReference>
<dbReference type="InterPro" id="IPR020846">
    <property type="entry name" value="MFS_dom"/>
</dbReference>
<dbReference type="InterPro" id="IPR011701">
    <property type="entry name" value="MFS"/>
</dbReference>
<feature type="transmembrane region" description="Helical" evidence="6">
    <location>
        <begin position="329"/>
        <end position="351"/>
    </location>
</feature>
<dbReference type="Proteomes" id="UP000292402">
    <property type="component" value="Unassembled WGS sequence"/>
</dbReference>
<gene>
    <name evidence="8" type="ORF">AA0114_g5992</name>
</gene>
<evidence type="ECO:0000256" key="4">
    <source>
        <dbReference type="ARBA" id="ARBA00023136"/>
    </source>
</evidence>
<feature type="domain" description="Major facilitator superfamily (MFS) profile" evidence="7">
    <location>
        <begin position="54"/>
        <end position="522"/>
    </location>
</feature>
<sequence>MTDTNSPREEDENFWAPGTIRLEDMTTPASDVILHPVPSSDPDDPLNWSRLRKAINFGLVGFFVLWTFVQLQTGSTSWGSLMRELHFSVDQLNNGAAMSCAGLAVGCMIFMPFVHKFGRRPLYLISSALQLSSVIWQAKTRTYGDWMGSNFLAGLGGAISEAVVQITIADLYFVHQHGTMNAWYLVFTSVGASLGPVASGFTVESQGWRWIWWWCTIFLSLNLALVLLFFEESKYVPVLNGRSVHHGPSSSSGPETLHADSESQKVADVKGDTKHSSMERVQSRIDTTLPRKTYRQRLALFTSSNQPIGHHFYQPVIVSTTFPAVGYAALTYGTVLACLALMSSLQAVYLLQPPYNFGPSGVGLMNIAPFTGSFLGFFAGGYLNDRSIMWFARRNRGVYEPEMRLWLALASALLLPAGILMFGLALVRGVHWMVLAVGFGLFGFTFVLASGIALAYVTDCYQEILGDVMIGIVFVRNLFAVVILFAVTPWTKDMGLQNVCIITAAFCFAILLLPIPLLVWGKKIRIATAKRYKRMAMRQPAHRTLE</sequence>
<feature type="transmembrane region" description="Helical" evidence="6">
    <location>
        <begin position="405"/>
        <end position="426"/>
    </location>
</feature>
<evidence type="ECO:0000256" key="6">
    <source>
        <dbReference type="SAM" id="Phobius"/>
    </source>
</evidence>
<accession>A0A4Q4MI98</accession>
<dbReference type="Gene3D" id="1.20.1250.20">
    <property type="entry name" value="MFS general substrate transporter like domains"/>
    <property type="match status" value="1"/>
</dbReference>
<name>A0A4Q4MI98_9PLEO</name>
<reference evidence="9" key="1">
    <citation type="journal article" date="2019" name="bioRxiv">
        <title>Genomics, evolutionary history and diagnostics of the Alternaria alternata species group including apple and Asian pear pathotypes.</title>
        <authorList>
            <person name="Armitage A.D."/>
            <person name="Cockerton H.M."/>
            <person name="Sreenivasaprasad S."/>
            <person name="Woodhall J.W."/>
            <person name="Lane C.R."/>
            <person name="Harrison R.J."/>
            <person name="Clarkson J.P."/>
        </authorList>
    </citation>
    <scope>NUCLEOTIDE SEQUENCE [LARGE SCALE GENOMIC DNA]</scope>
    <source>
        <strain evidence="9">FERA 1082</strain>
    </source>
</reference>
<evidence type="ECO:0000256" key="1">
    <source>
        <dbReference type="ARBA" id="ARBA00004141"/>
    </source>
</evidence>
<evidence type="ECO:0000313" key="9">
    <source>
        <dbReference type="Proteomes" id="UP000292402"/>
    </source>
</evidence>
<evidence type="ECO:0000256" key="5">
    <source>
        <dbReference type="SAM" id="MobiDB-lite"/>
    </source>
</evidence>
<feature type="transmembrane region" description="Helical" evidence="6">
    <location>
        <begin position="211"/>
        <end position="230"/>
    </location>
</feature>
<feature type="compositionally biased region" description="Basic and acidic residues" evidence="5">
    <location>
        <begin position="257"/>
        <end position="282"/>
    </location>
</feature>
<comment type="subcellular location">
    <subcellularLocation>
        <location evidence="1">Membrane</location>
        <topology evidence="1">Multi-pass membrane protein</topology>
    </subcellularLocation>
</comment>
<evidence type="ECO:0000256" key="2">
    <source>
        <dbReference type="ARBA" id="ARBA00022692"/>
    </source>
</evidence>
<proteinExistence type="predicted"/>
<dbReference type="AlphaFoldDB" id="A0A4Q4MI98"/>
<dbReference type="GO" id="GO:0005886">
    <property type="term" value="C:plasma membrane"/>
    <property type="evidence" value="ECO:0007669"/>
    <property type="project" value="TreeGrafter"/>
</dbReference>
<keyword evidence="2 6" id="KW-0812">Transmembrane</keyword>
<feature type="transmembrane region" description="Helical" evidence="6">
    <location>
        <begin position="496"/>
        <end position="521"/>
    </location>
</feature>
<protein>
    <recommendedName>
        <fullName evidence="7">Major facilitator superfamily (MFS) profile domain-containing protein</fullName>
    </recommendedName>
</protein>
<evidence type="ECO:0000259" key="7">
    <source>
        <dbReference type="PROSITE" id="PS50850"/>
    </source>
</evidence>
<dbReference type="InterPro" id="IPR036259">
    <property type="entry name" value="MFS_trans_sf"/>
</dbReference>
<feature type="transmembrane region" description="Helical" evidence="6">
    <location>
        <begin position="92"/>
        <end position="114"/>
    </location>
</feature>
<feature type="transmembrane region" description="Helical" evidence="6">
    <location>
        <begin position="54"/>
        <end position="72"/>
    </location>
</feature>
<keyword evidence="3 6" id="KW-1133">Transmembrane helix</keyword>